<dbReference type="AlphaFoldDB" id="F8ILC2"/>
<protein>
    <recommendedName>
        <fullName evidence="1">Phosphodiester glycosidase domain-containing protein</fullName>
    </recommendedName>
</protein>
<dbReference type="InterPro" id="IPR018711">
    <property type="entry name" value="NAGPA"/>
</dbReference>
<evidence type="ECO:0000313" key="3">
    <source>
        <dbReference type="Proteomes" id="UP000000292"/>
    </source>
</evidence>
<gene>
    <name evidence="2" type="ordered locus">TC41_1762</name>
</gene>
<dbReference type="Proteomes" id="UP000000292">
    <property type="component" value="Chromosome"/>
</dbReference>
<feature type="domain" description="Phosphodiester glycosidase" evidence="1">
    <location>
        <begin position="232"/>
        <end position="354"/>
    </location>
</feature>
<proteinExistence type="predicted"/>
<dbReference type="HOGENOM" id="CLU_037735_0_0_9"/>
<dbReference type="eggNOG" id="COG4632">
    <property type="taxonomic scope" value="Bacteria"/>
</dbReference>
<dbReference type="EMBL" id="CP002902">
    <property type="protein sequence ID" value="AEJ43688.1"/>
    <property type="molecule type" value="Genomic_DNA"/>
</dbReference>
<dbReference type="STRING" id="1048834.TC41_1762"/>
<reference evidence="2 3" key="1">
    <citation type="journal article" date="2011" name="J. Bacteriol.">
        <title>Complete Genome Sequence of Alicyclobacillus acidocaldarius Strain Tc-4-1.</title>
        <authorList>
            <person name="Chen Y."/>
            <person name="He Y."/>
            <person name="Zhang B."/>
            <person name="Yang J."/>
            <person name="Li W."/>
            <person name="Dong Z."/>
            <person name="Hu S."/>
        </authorList>
    </citation>
    <scope>NUCLEOTIDE SEQUENCE [LARGE SCALE GENOMIC DNA]</scope>
    <source>
        <strain evidence="2 3">Tc-4-1</strain>
    </source>
</reference>
<dbReference type="Pfam" id="PF09992">
    <property type="entry name" value="NAGPA"/>
    <property type="match status" value="1"/>
</dbReference>
<organism evidence="2 3">
    <name type="scientific">Alicyclobacillus acidocaldarius (strain Tc-4-1)</name>
    <name type="common">Bacillus acidocaldarius</name>
    <dbReference type="NCBI Taxonomy" id="1048834"/>
    <lineage>
        <taxon>Bacteria</taxon>
        <taxon>Bacillati</taxon>
        <taxon>Bacillota</taxon>
        <taxon>Bacilli</taxon>
        <taxon>Bacillales</taxon>
        <taxon>Alicyclobacillaceae</taxon>
        <taxon>Alicyclobacillus</taxon>
    </lineage>
</organism>
<dbReference type="KEGG" id="aad:TC41_1762"/>
<name>F8ILC2_ALIAT</name>
<dbReference type="PANTHER" id="PTHR40446:SF2">
    <property type="entry name" value="N-ACETYLGLUCOSAMINE-1-PHOSPHODIESTER ALPHA-N-ACETYLGLUCOSAMINIDASE"/>
    <property type="match status" value="1"/>
</dbReference>
<dbReference type="PANTHER" id="PTHR40446">
    <property type="entry name" value="N-ACETYLGLUCOSAMINE-1-PHOSPHODIESTER ALPHA-N-ACETYLGLUCOSAMINIDASE"/>
    <property type="match status" value="1"/>
</dbReference>
<dbReference type="PATRIC" id="fig|1048834.4.peg.1673"/>
<evidence type="ECO:0000313" key="2">
    <source>
        <dbReference type="EMBL" id="AEJ43688.1"/>
    </source>
</evidence>
<evidence type="ECO:0000259" key="1">
    <source>
        <dbReference type="Pfam" id="PF09992"/>
    </source>
</evidence>
<reference evidence="3" key="2">
    <citation type="submission" date="2011-06" db="EMBL/GenBank/DDBJ databases">
        <title>The complete genome sequence of Alicyclobacillus acidocaldarius sp. Tc-4-1.</title>
        <authorList>
            <person name="Chen Y."/>
            <person name="He Y."/>
            <person name="Dong Z."/>
            <person name="Hu S."/>
        </authorList>
    </citation>
    <scope>NUCLEOTIDE SEQUENCE [LARGE SCALE GENOMIC DNA]</scope>
    <source>
        <strain evidence="3">Tc-4-1</strain>
    </source>
</reference>
<sequence length="357" mass="38340">MFVAPLVDLVSHHPVHSTHSAVHRVSSAPNSQAIQVRSLVVDGEPVNEVIINVRDPHIEVQPAIANHELGTTATLAQIAQQNHAIAAINGTFFDAGGDNFPAGALEINGQFVYNEKGTLLGIGTQGQLTMLRATEDLSLNVYDPTNPISNMWPWFLNTLSTNPMRVSVLTPFYGPRTRDSSSVVAEVENNKIVAIHDGITPIPSNGYDIEIGAGEAKTPIMQRVHVGDRAVWGDTVVSLDTGKTVPFSAYPNAIGAGPMLLNNGRIDIEPAKEGLDNYEVVDAVTLRSVVGFNSSGQLVFLTIHDANVYQEAQIAKALGLTYAMNLDGGSSTGLWYEGRYLTVPQRALATAIVVEER</sequence>
<accession>F8ILC2</accession>